<dbReference type="GO" id="GO:0032259">
    <property type="term" value="P:methylation"/>
    <property type="evidence" value="ECO:0007669"/>
    <property type="project" value="UniProtKB-KW"/>
</dbReference>
<feature type="domain" description="PHD-type" evidence="10">
    <location>
        <begin position="463"/>
        <end position="513"/>
    </location>
</feature>
<feature type="domain" description="JmjN" evidence="12">
    <location>
        <begin position="97"/>
        <end position="138"/>
    </location>
</feature>
<dbReference type="SMART" id="SM00558">
    <property type="entry name" value="JmjC"/>
    <property type="match status" value="1"/>
</dbReference>
<dbReference type="PANTHER" id="PTHR10694">
    <property type="entry name" value="LYSINE-SPECIFIC DEMETHYLASE"/>
    <property type="match status" value="1"/>
</dbReference>
<feature type="compositionally biased region" description="Low complexity" evidence="9">
    <location>
        <begin position="16"/>
        <end position="28"/>
    </location>
</feature>
<keyword evidence="2" id="KW-0479">Metal-binding</keyword>
<keyword evidence="14" id="KW-0489">Methyltransferase</keyword>
<keyword evidence="15" id="KW-1185">Reference proteome</keyword>
<feature type="region of interest" description="Disordered" evidence="9">
    <location>
        <begin position="1301"/>
        <end position="1326"/>
    </location>
</feature>
<feature type="region of interest" description="Disordered" evidence="9">
    <location>
        <begin position="267"/>
        <end position="302"/>
    </location>
</feature>
<dbReference type="EMBL" id="JPKY01000018">
    <property type="protein sequence ID" value="KFH46513.1"/>
    <property type="molecule type" value="Genomic_DNA"/>
</dbReference>
<dbReference type="Pfam" id="PF02375">
    <property type="entry name" value="JmjN"/>
    <property type="match status" value="1"/>
</dbReference>
<keyword evidence="3" id="KW-0677">Repeat</keyword>
<evidence type="ECO:0000259" key="10">
    <source>
        <dbReference type="PROSITE" id="PS50016"/>
    </source>
</evidence>
<dbReference type="HOGENOM" id="CLU_000991_0_0_1"/>
<keyword evidence="7" id="KW-0539">Nucleus</keyword>
<dbReference type="GO" id="GO:0003677">
    <property type="term" value="F:DNA binding"/>
    <property type="evidence" value="ECO:0007669"/>
    <property type="project" value="InterPro"/>
</dbReference>
<dbReference type="InterPro" id="IPR001606">
    <property type="entry name" value="ARID_dom"/>
</dbReference>
<dbReference type="Gene3D" id="3.30.40.10">
    <property type="entry name" value="Zinc/RING finger domain, C3HC4 (zinc finger)"/>
    <property type="match status" value="1"/>
</dbReference>
<feature type="compositionally biased region" description="Low complexity" evidence="9">
    <location>
        <begin position="1564"/>
        <end position="1575"/>
    </location>
</feature>
<dbReference type="GO" id="GO:0000785">
    <property type="term" value="C:chromatin"/>
    <property type="evidence" value="ECO:0007669"/>
    <property type="project" value="TreeGrafter"/>
</dbReference>
<feature type="compositionally biased region" description="Polar residues" evidence="9">
    <location>
        <begin position="1578"/>
        <end position="1589"/>
    </location>
</feature>
<dbReference type="PROSITE" id="PS01359">
    <property type="entry name" value="ZF_PHD_1"/>
    <property type="match status" value="2"/>
</dbReference>
<dbReference type="SMART" id="SM01014">
    <property type="entry name" value="ARID"/>
    <property type="match status" value="1"/>
</dbReference>
<feature type="region of interest" description="Disordered" evidence="9">
    <location>
        <begin position="1545"/>
        <end position="1617"/>
    </location>
</feature>
<dbReference type="InterPro" id="IPR019786">
    <property type="entry name" value="Zinc_finger_PHD-type_CS"/>
</dbReference>
<feature type="region of interest" description="Disordered" evidence="9">
    <location>
        <begin position="1509"/>
        <end position="1529"/>
    </location>
</feature>
<keyword evidence="6" id="KW-0408">Iron</keyword>
<dbReference type="PROSITE" id="PS51184">
    <property type="entry name" value="JMJC"/>
    <property type="match status" value="1"/>
</dbReference>
<evidence type="ECO:0000256" key="4">
    <source>
        <dbReference type="ARBA" id="ARBA00022771"/>
    </source>
</evidence>
<dbReference type="GO" id="GO:0008168">
    <property type="term" value="F:methyltransferase activity"/>
    <property type="evidence" value="ECO:0007669"/>
    <property type="project" value="UniProtKB-KW"/>
</dbReference>
<feature type="region of interest" description="Disordered" evidence="9">
    <location>
        <begin position="1"/>
        <end position="96"/>
    </location>
</feature>
<evidence type="ECO:0000259" key="11">
    <source>
        <dbReference type="PROSITE" id="PS51011"/>
    </source>
</evidence>
<dbReference type="InterPro" id="IPR003349">
    <property type="entry name" value="JmjN"/>
</dbReference>
<feature type="compositionally biased region" description="Basic and acidic residues" evidence="9">
    <location>
        <begin position="71"/>
        <end position="86"/>
    </location>
</feature>
<evidence type="ECO:0000256" key="1">
    <source>
        <dbReference type="ARBA" id="ARBA00004123"/>
    </source>
</evidence>
<dbReference type="PROSITE" id="PS51183">
    <property type="entry name" value="JMJN"/>
    <property type="match status" value="1"/>
</dbReference>
<dbReference type="Pfam" id="PF02928">
    <property type="entry name" value="zf-C5HC2"/>
    <property type="match status" value="1"/>
</dbReference>
<dbReference type="SMART" id="SM00249">
    <property type="entry name" value="PHD"/>
    <property type="match status" value="2"/>
</dbReference>
<dbReference type="GO" id="GO:0006355">
    <property type="term" value="P:regulation of DNA-templated transcription"/>
    <property type="evidence" value="ECO:0007669"/>
    <property type="project" value="TreeGrafter"/>
</dbReference>
<dbReference type="SMART" id="SM00545">
    <property type="entry name" value="JmjN"/>
    <property type="match status" value="1"/>
</dbReference>
<dbReference type="PROSITE" id="PS51011">
    <property type="entry name" value="ARID"/>
    <property type="match status" value="1"/>
</dbReference>
<dbReference type="CDD" id="cd16100">
    <property type="entry name" value="ARID"/>
    <property type="match status" value="1"/>
</dbReference>
<dbReference type="InterPro" id="IPR013637">
    <property type="entry name" value="Lys_sp_deMease-like_dom"/>
</dbReference>
<dbReference type="STRING" id="857340.A0A086TAY1"/>
<feature type="region of interest" description="Disordered" evidence="9">
    <location>
        <begin position="1700"/>
        <end position="1748"/>
    </location>
</feature>
<evidence type="ECO:0000256" key="9">
    <source>
        <dbReference type="SAM" id="MobiDB-lite"/>
    </source>
</evidence>
<dbReference type="SUPFAM" id="SSF57903">
    <property type="entry name" value="FYVE/PHD zinc finger"/>
    <property type="match status" value="2"/>
</dbReference>
<dbReference type="FunFam" id="3.30.40.10:FF:000322">
    <property type="entry name" value="PHD transcription factor (Rum1)"/>
    <property type="match status" value="1"/>
</dbReference>
<feature type="domain" description="PHD-type" evidence="10">
    <location>
        <begin position="1333"/>
        <end position="1382"/>
    </location>
</feature>
<evidence type="ECO:0000256" key="5">
    <source>
        <dbReference type="ARBA" id="ARBA00022833"/>
    </source>
</evidence>
<proteinExistence type="predicted"/>
<accession>A0A086TAY1</accession>
<name>A0A086TAY1_HAPC1</name>
<dbReference type="Gene3D" id="1.10.150.60">
    <property type="entry name" value="ARID DNA-binding domain"/>
    <property type="match status" value="1"/>
</dbReference>
<dbReference type="PROSITE" id="PS50016">
    <property type="entry name" value="ZF_PHD_2"/>
    <property type="match status" value="2"/>
</dbReference>
<feature type="region of interest" description="Disordered" evidence="9">
    <location>
        <begin position="1004"/>
        <end position="1028"/>
    </location>
</feature>
<dbReference type="SMART" id="SM00501">
    <property type="entry name" value="BRIGHT"/>
    <property type="match status" value="1"/>
</dbReference>
<organism evidence="14 15">
    <name type="scientific">Hapsidospora chrysogenum (strain ATCC 11550 / CBS 779.69 / DSM 880 / IAM 14645 / JCM 23072 / IMI 49137)</name>
    <name type="common">Acremonium chrysogenum</name>
    <dbReference type="NCBI Taxonomy" id="857340"/>
    <lineage>
        <taxon>Eukaryota</taxon>
        <taxon>Fungi</taxon>
        <taxon>Dikarya</taxon>
        <taxon>Ascomycota</taxon>
        <taxon>Pezizomycotina</taxon>
        <taxon>Sordariomycetes</taxon>
        <taxon>Hypocreomycetidae</taxon>
        <taxon>Hypocreales</taxon>
        <taxon>Bionectriaceae</taxon>
        <taxon>Hapsidospora</taxon>
    </lineage>
</organism>
<sequence>MGPISNTGSASGGPGPSSNNASARSSPALGASTRTTTSSRPKDKILSNGYHPINPQKPLSALVSPPLDLTSVERRGQPNAVREPHKPRSRPQGIEEAPTYCPTEEEWRDPIEYIKKISPEASRYGICKVIPPESWNPDFAIDTERFHFRTRKQELNSVEGSTRANLTYLDGLAKYHKQQGNNLHRLPYVDKKPLDLYKLKKAVESRGGFDKVCKLKKWAEIGRDLGYSGKIMSSLSTSLKNSYQRWLCPYEDYLRLAKPGVHQQLEAEYGGPLTPSPAVTPAKRSNVNTPVSMAADSPARQASDALQAGLNGIKQEVQDTPMTDAQPAPTRAPSSGFTAVNSSGATPSNSGFTSVNRPATRDSASFMPEPRHFGSPAPLAKDTPEARPSALCSAASLKRQGSSDGSSDSTKKEQDGENSVSDSANRRSKRLKKDVAPTVAGSHMSLFRPSVPRIPREDHAAAEEKCQTCGRSEEAGPLLVCESCDNSYHGQCLDPPVKRQPDAEWNCPRCLVGDGQFGFEEGGLYSLKQFQQKANDFKQGYFENKMPFDHALNCHRPVTEEDVENEFWRLVTDLEETIEVEYGADIHCTTHGSGFPTLEKHPKNPYAADPWNLNLLPFHPESLFRHIKSDISGMTVPWVYVGMIFSTFCWHNEDHYAYSANYQHFGATKTWYGIPAEDSEKFETAMRNTVPELFETQPDLLFQLVTLLTPEQLRKAGVRVYAIDQRAGQFVITFPQAYHAGFNHGFNFNEAVNFAPSDWEPFGLAGVERLQLFRRQPCFSHDELLWTAAEGSASSGLTIQTAKWLAPALERVHRRELQQRKDLIAKHLELTPHPCRNFSNGEDGCPLAFDVLDEDVHDEEEQCCAYCKAFAYFSRFKCLQSGKVLCIAHAGHHPCCAQSETERFLGRDHVLIYRKSDEMLNAAYDKVVEKAKIPDLWEEKYNKVLDETARPSLKTLRALLNEGERIAYDMDAMPTLKEFVDRCNDWVDEATTYLVRKQQNRRKNEKAWQSVSRKSTGTSSQEVKEKDSRNVDNIHRLLREADHIGFDCPEITQLHDRAAAIKEFQHNASRALASKATITMDVCLELLEEGRAFNVDLPELDGLSRVLEQMQWDEKARSKRKMFLSLKEVQDLIDEGKRLEIPAYNDRLQFWHEQLRAGEAWEQKAKELIHAEFIHFPQLEALFAQVQANALPVSGETLTQIDRILQKQREAHRQVRDMAHRCRNPDPSKRPRYQEVVDMMKSFEDLNSKPNGTIDVENERKRHEDWMRKGKKLFGKSNAPLHILKSHLEYVLERNRDCFDVEHDTPRQPGEPVSRDPSPVSGGHPADDIRSRQVFCICRKVEAGMMIECEVCHEWYHYKCLKIARGKVKEDEKYTCPICDWRMKIPRDASRPKLEDLNALVDEIPSLPFQPEEDEVLRQIIDDAQSFRNHIARYCNPILSTSAEVPAQRFWLRKIEGAEVLLAYETNFFRQELHKWAPVAPEPPPILEVSLSTRKPRPTKLQKMLAEYGVDNPDDLPEHAKGKANSLRRKAANAEAAAAAAQAASGPILPPSSTHGYPYQPFYPRSSGPGSSGIPATSHGQARRSTSTSEDGRFRADPMDIDSGLHPGLLGSGGPQLHVSHAAKSLEERLLQGEVDDMELHTEEGKSKALEILSRTDKGRRQAETIWGPDVWGTRHLSISDQGRSMTPADIDPMMKHDEGKVDQMFKEMTNQDDEDDQKGKDEPVDAAVTAESLENERNGLDALLDGE</sequence>
<dbReference type="Pfam" id="PF00628">
    <property type="entry name" value="PHD"/>
    <property type="match status" value="2"/>
</dbReference>
<dbReference type="GO" id="GO:0005634">
    <property type="term" value="C:nucleus"/>
    <property type="evidence" value="ECO:0007669"/>
    <property type="project" value="UniProtKB-SubCell"/>
</dbReference>
<comment type="caution">
    <text evidence="14">The sequence shown here is derived from an EMBL/GenBank/DDBJ whole genome shotgun (WGS) entry which is preliminary data.</text>
</comment>
<evidence type="ECO:0000256" key="7">
    <source>
        <dbReference type="ARBA" id="ARBA00023242"/>
    </source>
</evidence>
<comment type="subcellular location">
    <subcellularLocation>
        <location evidence="1">Nucleus</location>
    </subcellularLocation>
</comment>
<dbReference type="InterPro" id="IPR036431">
    <property type="entry name" value="ARID_dom_sf"/>
</dbReference>
<dbReference type="GO" id="GO:0008270">
    <property type="term" value="F:zinc ion binding"/>
    <property type="evidence" value="ECO:0007669"/>
    <property type="project" value="UniProtKB-KW"/>
</dbReference>
<feature type="compositionally biased region" description="Polar residues" evidence="9">
    <location>
        <begin position="1007"/>
        <end position="1021"/>
    </location>
</feature>
<feature type="domain" description="ARID" evidence="11">
    <location>
        <begin position="162"/>
        <end position="255"/>
    </location>
</feature>
<feature type="region of interest" description="Disordered" evidence="9">
    <location>
        <begin position="321"/>
        <end position="441"/>
    </location>
</feature>
<evidence type="ECO:0000313" key="14">
    <source>
        <dbReference type="EMBL" id="KFH46513.1"/>
    </source>
</evidence>
<dbReference type="FunFam" id="1.10.150.60:FF:000010">
    <property type="entry name" value="PHD transcription factor (Rum1)"/>
    <property type="match status" value="1"/>
</dbReference>
<reference evidence="15" key="1">
    <citation type="journal article" date="2014" name="Genome Announc.">
        <title>Genome sequence and annotation of Acremonium chrysogenum, producer of the beta-lactam antibiotic cephalosporin C.</title>
        <authorList>
            <person name="Terfehr D."/>
            <person name="Dahlmann T.A."/>
            <person name="Specht T."/>
            <person name="Zadra I."/>
            <person name="Kuernsteiner H."/>
            <person name="Kueck U."/>
        </authorList>
    </citation>
    <scope>NUCLEOTIDE SEQUENCE [LARGE SCALE GENOMIC DNA]</scope>
    <source>
        <strain evidence="15">ATCC 11550 / CBS 779.69 / DSM 880 / IAM 14645 / JCM 23072 / IMI 49137</strain>
    </source>
</reference>
<dbReference type="InterPro" id="IPR019787">
    <property type="entry name" value="Znf_PHD-finger"/>
</dbReference>
<feature type="compositionally biased region" description="Polar residues" evidence="9">
    <location>
        <begin position="332"/>
        <end position="357"/>
    </location>
</feature>
<dbReference type="InterPro" id="IPR011011">
    <property type="entry name" value="Znf_FYVE_PHD"/>
</dbReference>
<dbReference type="OrthoDB" id="1678912at2759"/>
<dbReference type="Gene3D" id="2.60.120.650">
    <property type="entry name" value="Cupin"/>
    <property type="match status" value="1"/>
</dbReference>
<evidence type="ECO:0000256" key="8">
    <source>
        <dbReference type="PROSITE-ProRule" id="PRU00146"/>
    </source>
</evidence>
<keyword evidence="4 8" id="KW-0863">Zinc-finger</keyword>
<evidence type="ECO:0000259" key="12">
    <source>
        <dbReference type="PROSITE" id="PS51183"/>
    </source>
</evidence>
<dbReference type="InterPro" id="IPR004198">
    <property type="entry name" value="Znf_C5HC2"/>
</dbReference>
<keyword evidence="14" id="KW-0808">Transferase</keyword>
<dbReference type="CDD" id="cd15518">
    <property type="entry name" value="PHD_Ecm5p_Lid2p_like"/>
    <property type="match status" value="1"/>
</dbReference>
<gene>
    <name evidence="14" type="ORF">ACRE_026770</name>
</gene>
<dbReference type="Proteomes" id="UP000029964">
    <property type="component" value="Unassembled WGS sequence"/>
</dbReference>
<evidence type="ECO:0000313" key="15">
    <source>
        <dbReference type="Proteomes" id="UP000029964"/>
    </source>
</evidence>
<dbReference type="InterPro" id="IPR013083">
    <property type="entry name" value="Znf_RING/FYVE/PHD"/>
</dbReference>
<dbReference type="Pfam" id="PF01388">
    <property type="entry name" value="ARID"/>
    <property type="match status" value="1"/>
</dbReference>
<evidence type="ECO:0000259" key="13">
    <source>
        <dbReference type="PROSITE" id="PS51184"/>
    </source>
</evidence>
<dbReference type="FunFam" id="2.60.120.650:FF:000014">
    <property type="entry name" value="PHD transcription factor (Rum1)"/>
    <property type="match status" value="1"/>
</dbReference>
<evidence type="ECO:0000256" key="6">
    <source>
        <dbReference type="ARBA" id="ARBA00023004"/>
    </source>
</evidence>
<evidence type="ECO:0000256" key="2">
    <source>
        <dbReference type="ARBA" id="ARBA00022723"/>
    </source>
</evidence>
<dbReference type="Pfam" id="PF08429">
    <property type="entry name" value="PLU-1"/>
    <property type="match status" value="1"/>
</dbReference>
<evidence type="ECO:0000256" key="3">
    <source>
        <dbReference type="ARBA" id="ARBA00022737"/>
    </source>
</evidence>
<dbReference type="GO" id="GO:0034647">
    <property type="term" value="F:histone H3K4me/H3K4me2/H3K4me3 demethylase activity"/>
    <property type="evidence" value="ECO:0007669"/>
    <property type="project" value="TreeGrafter"/>
</dbReference>
<dbReference type="InterPro" id="IPR001965">
    <property type="entry name" value="Znf_PHD"/>
</dbReference>
<protein>
    <submittedName>
        <fullName evidence="14">Lysine-specific demethylase lid-like protein</fullName>
    </submittedName>
</protein>
<dbReference type="SUPFAM" id="SSF46774">
    <property type="entry name" value="ARID-like"/>
    <property type="match status" value="1"/>
</dbReference>
<dbReference type="Pfam" id="PF02373">
    <property type="entry name" value="JmjC"/>
    <property type="match status" value="1"/>
</dbReference>
<feature type="domain" description="JmjC" evidence="13">
    <location>
        <begin position="605"/>
        <end position="771"/>
    </location>
</feature>
<dbReference type="SUPFAM" id="SSF51197">
    <property type="entry name" value="Clavaminate synthase-like"/>
    <property type="match status" value="1"/>
</dbReference>
<dbReference type="InterPro" id="IPR003347">
    <property type="entry name" value="JmjC_dom"/>
</dbReference>
<keyword evidence="5" id="KW-0862">Zinc</keyword>
<dbReference type="PANTHER" id="PTHR10694:SF33">
    <property type="entry name" value="LYSINE-SPECIFIC DEMETHYLASE 5"/>
    <property type="match status" value="1"/>
</dbReference>